<organism evidence="1">
    <name type="scientific">Proboscia inermis</name>
    <dbReference type="NCBI Taxonomy" id="420281"/>
    <lineage>
        <taxon>Eukaryota</taxon>
        <taxon>Sar</taxon>
        <taxon>Stramenopiles</taxon>
        <taxon>Ochrophyta</taxon>
        <taxon>Bacillariophyta</taxon>
        <taxon>Coscinodiscophyceae</taxon>
        <taxon>Rhizosoleniophycidae</taxon>
        <taxon>Rhizosoleniales</taxon>
        <taxon>Rhizosoleniaceae</taxon>
        <taxon>Proboscia</taxon>
    </lineage>
</organism>
<dbReference type="PANTHER" id="PTHR31152:SF1">
    <property type="entry name" value="PLAC8 FAMILY PROTEIN"/>
    <property type="match status" value="1"/>
</dbReference>
<evidence type="ECO:0000313" key="1">
    <source>
        <dbReference type="EMBL" id="CAD8424117.1"/>
    </source>
</evidence>
<proteinExistence type="predicted"/>
<name>A0A7S0GHA6_9STRA</name>
<reference evidence="1" key="1">
    <citation type="submission" date="2021-01" db="EMBL/GenBank/DDBJ databases">
        <authorList>
            <person name="Corre E."/>
            <person name="Pelletier E."/>
            <person name="Niang G."/>
            <person name="Scheremetjew M."/>
            <person name="Finn R."/>
            <person name="Kale V."/>
            <person name="Holt S."/>
            <person name="Cochrane G."/>
            <person name="Meng A."/>
            <person name="Brown T."/>
            <person name="Cohen L."/>
        </authorList>
    </citation>
    <scope>NUCLEOTIDE SEQUENCE</scope>
    <source>
        <strain evidence="1">CCAP1064/1</strain>
    </source>
</reference>
<dbReference type="AlphaFoldDB" id="A0A7S0GHA6"/>
<dbReference type="EMBL" id="HBEL01043521">
    <property type="protein sequence ID" value="CAD8424117.1"/>
    <property type="molecule type" value="Transcribed_RNA"/>
</dbReference>
<protein>
    <submittedName>
        <fullName evidence="1">Uncharacterized protein</fullName>
    </submittedName>
</protein>
<gene>
    <name evidence="1" type="ORF">PINE0816_LOCUS20276</name>
</gene>
<accession>A0A7S0GHA6</accession>
<dbReference type="PANTHER" id="PTHR31152">
    <property type="entry name" value="PLAC8 FAMILY PROTEIN"/>
    <property type="match status" value="1"/>
</dbReference>
<sequence>MACCCLDGSPVSQEEVGKSKANQRYGDYIDNPNKFDVNMCHSCTKSPLCCCFGGLPIVSVCSAIKLRHKVLNHVNPGSGWENYTCCQSKFGGCCCIQPGSMGEQNFPAGYMACEACCCAGMAISATRIEMMEEHRLSVDACDNRIIRFNNCLQCAVCVARIVDCIINNDTTEYIENVLECIASIVFCSVSGCMTAQVDHEVNLRDKAKSVSPTTQGMER</sequence>